<organism evidence="4 5">
    <name type="scientific">Fodinicola feengrottensis</name>
    <dbReference type="NCBI Taxonomy" id="435914"/>
    <lineage>
        <taxon>Bacteria</taxon>
        <taxon>Bacillati</taxon>
        <taxon>Actinomycetota</taxon>
        <taxon>Actinomycetes</taxon>
        <taxon>Mycobacteriales</taxon>
        <taxon>Fodinicola</taxon>
    </lineage>
</organism>
<keyword evidence="5" id="KW-1185">Reference proteome</keyword>
<name>A0ABN2GTR4_9ACTN</name>
<dbReference type="PANTHER" id="PTHR47506">
    <property type="entry name" value="TRANSCRIPTIONAL REGULATORY PROTEIN"/>
    <property type="match status" value="1"/>
</dbReference>
<dbReference type="EMBL" id="BAAANY010000009">
    <property type="protein sequence ID" value="GAA1676685.1"/>
    <property type="molecule type" value="Genomic_DNA"/>
</dbReference>
<gene>
    <name evidence="4" type="ORF">GCM10009765_27530</name>
</gene>
<dbReference type="Proteomes" id="UP001500618">
    <property type="component" value="Unassembled WGS sequence"/>
</dbReference>
<dbReference type="Pfam" id="PF21993">
    <property type="entry name" value="TetR_C_13_2"/>
    <property type="match status" value="1"/>
</dbReference>
<evidence type="ECO:0000256" key="1">
    <source>
        <dbReference type="ARBA" id="ARBA00023015"/>
    </source>
</evidence>
<protein>
    <recommendedName>
        <fullName evidence="3">Transcriptional regulator LmrA/YxaF-like C-terminal domain-containing protein</fullName>
    </recommendedName>
</protein>
<dbReference type="PANTHER" id="PTHR47506:SF3">
    <property type="entry name" value="HTH-TYPE TRANSCRIPTIONAL REGULATOR LMRA"/>
    <property type="match status" value="1"/>
</dbReference>
<keyword evidence="1" id="KW-0805">Transcription regulation</keyword>
<sequence length="153" mass="15403">MVAGSLYHHFPGGKQDLAAIVLRGSGAVIADHLRTALTGAATPAHAIQAWISLLEQSMAGSDGLEGCPVAPVAAEAPMAGTAVREAAAAAFAGWAEVIAEHLSAAGHRRPTQAATVVLSSIEGALLLARTSGDPAALRTVRESIPKLLAALDS</sequence>
<proteinExistence type="predicted"/>
<evidence type="ECO:0000259" key="3">
    <source>
        <dbReference type="Pfam" id="PF21993"/>
    </source>
</evidence>
<keyword evidence="2" id="KW-0804">Transcription</keyword>
<dbReference type="SUPFAM" id="SSF48498">
    <property type="entry name" value="Tetracyclin repressor-like, C-terminal domain"/>
    <property type="match status" value="1"/>
</dbReference>
<comment type="caution">
    <text evidence="4">The sequence shown here is derived from an EMBL/GenBank/DDBJ whole genome shotgun (WGS) entry which is preliminary data.</text>
</comment>
<feature type="domain" description="Transcriptional regulator LmrA/YxaF-like C-terminal" evidence="3">
    <location>
        <begin position="43"/>
        <end position="142"/>
    </location>
</feature>
<evidence type="ECO:0000313" key="5">
    <source>
        <dbReference type="Proteomes" id="UP001500618"/>
    </source>
</evidence>
<evidence type="ECO:0000313" key="4">
    <source>
        <dbReference type="EMBL" id="GAA1676685.1"/>
    </source>
</evidence>
<reference evidence="4 5" key="1">
    <citation type="journal article" date="2019" name="Int. J. Syst. Evol. Microbiol.">
        <title>The Global Catalogue of Microorganisms (GCM) 10K type strain sequencing project: providing services to taxonomists for standard genome sequencing and annotation.</title>
        <authorList>
            <consortium name="The Broad Institute Genomics Platform"/>
            <consortium name="The Broad Institute Genome Sequencing Center for Infectious Disease"/>
            <person name="Wu L."/>
            <person name="Ma J."/>
        </authorList>
    </citation>
    <scope>NUCLEOTIDE SEQUENCE [LARGE SCALE GENOMIC DNA]</scope>
    <source>
        <strain evidence="4 5">JCM 14718</strain>
    </source>
</reference>
<dbReference type="Gene3D" id="1.10.357.10">
    <property type="entry name" value="Tetracycline Repressor, domain 2"/>
    <property type="match status" value="1"/>
</dbReference>
<dbReference type="InterPro" id="IPR036271">
    <property type="entry name" value="Tet_transcr_reg_TetR-rel_C_sf"/>
</dbReference>
<evidence type="ECO:0000256" key="2">
    <source>
        <dbReference type="ARBA" id="ARBA00023163"/>
    </source>
</evidence>
<dbReference type="InterPro" id="IPR054156">
    <property type="entry name" value="YxaF_TetR_C"/>
</dbReference>
<accession>A0ABN2GTR4</accession>